<name>A0AAV9CAM2_ACOCL</name>
<evidence type="ECO:0000256" key="1">
    <source>
        <dbReference type="SAM" id="MobiDB-lite"/>
    </source>
</evidence>
<protein>
    <submittedName>
        <fullName evidence="2">Uncharacterized protein</fullName>
    </submittedName>
</protein>
<keyword evidence="3" id="KW-1185">Reference proteome</keyword>
<feature type="region of interest" description="Disordered" evidence="1">
    <location>
        <begin position="46"/>
        <end position="66"/>
    </location>
</feature>
<gene>
    <name evidence="2" type="ORF">QJS10_CPB20g00405</name>
</gene>
<evidence type="ECO:0000313" key="2">
    <source>
        <dbReference type="EMBL" id="KAK1285732.1"/>
    </source>
</evidence>
<evidence type="ECO:0000313" key="3">
    <source>
        <dbReference type="Proteomes" id="UP001180020"/>
    </source>
</evidence>
<reference evidence="2" key="1">
    <citation type="journal article" date="2023" name="Nat. Commun.">
        <title>Diploid and tetraploid genomes of Acorus and the evolution of monocots.</title>
        <authorList>
            <person name="Ma L."/>
            <person name="Liu K.W."/>
            <person name="Li Z."/>
            <person name="Hsiao Y.Y."/>
            <person name="Qi Y."/>
            <person name="Fu T."/>
            <person name="Tang G.D."/>
            <person name="Zhang D."/>
            <person name="Sun W.H."/>
            <person name="Liu D.K."/>
            <person name="Li Y."/>
            <person name="Chen G.Z."/>
            <person name="Liu X.D."/>
            <person name="Liao X.Y."/>
            <person name="Jiang Y.T."/>
            <person name="Yu X."/>
            <person name="Hao Y."/>
            <person name="Huang J."/>
            <person name="Zhao X.W."/>
            <person name="Ke S."/>
            <person name="Chen Y.Y."/>
            <person name="Wu W.L."/>
            <person name="Hsu J.L."/>
            <person name="Lin Y.F."/>
            <person name="Huang M.D."/>
            <person name="Li C.Y."/>
            <person name="Huang L."/>
            <person name="Wang Z.W."/>
            <person name="Zhao X."/>
            <person name="Zhong W.Y."/>
            <person name="Peng D.H."/>
            <person name="Ahmad S."/>
            <person name="Lan S."/>
            <person name="Zhang J.S."/>
            <person name="Tsai W.C."/>
            <person name="Van de Peer Y."/>
            <person name="Liu Z.J."/>
        </authorList>
    </citation>
    <scope>NUCLEOTIDE SEQUENCE</scope>
    <source>
        <strain evidence="2">CP</strain>
    </source>
</reference>
<accession>A0AAV9CAM2</accession>
<dbReference type="Proteomes" id="UP001180020">
    <property type="component" value="Unassembled WGS sequence"/>
</dbReference>
<dbReference type="AlphaFoldDB" id="A0AAV9CAM2"/>
<reference evidence="2" key="2">
    <citation type="submission" date="2023-06" db="EMBL/GenBank/DDBJ databases">
        <authorList>
            <person name="Ma L."/>
            <person name="Liu K.-W."/>
            <person name="Li Z."/>
            <person name="Hsiao Y.-Y."/>
            <person name="Qi Y."/>
            <person name="Fu T."/>
            <person name="Tang G."/>
            <person name="Zhang D."/>
            <person name="Sun W.-H."/>
            <person name="Liu D.-K."/>
            <person name="Li Y."/>
            <person name="Chen G.-Z."/>
            <person name="Liu X.-D."/>
            <person name="Liao X.-Y."/>
            <person name="Jiang Y.-T."/>
            <person name="Yu X."/>
            <person name="Hao Y."/>
            <person name="Huang J."/>
            <person name="Zhao X.-W."/>
            <person name="Ke S."/>
            <person name="Chen Y.-Y."/>
            <person name="Wu W.-L."/>
            <person name="Hsu J.-L."/>
            <person name="Lin Y.-F."/>
            <person name="Huang M.-D."/>
            <person name="Li C.-Y."/>
            <person name="Huang L."/>
            <person name="Wang Z.-W."/>
            <person name="Zhao X."/>
            <person name="Zhong W.-Y."/>
            <person name="Peng D.-H."/>
            <person name="Ahmad S."/>
            <person name="Lan S."/>
            <person name="Zhang J.-S."/>
            <person name="Tsai W.-C."/>
            <person name="Van De Peer Y."/>
            <person name="Liu Z.-J."/>
        </authorList>
    </citation>
    <scope>NUCLEOTIDE SEQUENCE</scope>
    <source>
        <strain evidence="2">CP</strain>
        <tissue evidence="2">Leaves</tissue>
    </source>
</reference>
<proteinExistence type="predicted"/>
<sequence length="66" mass="7226">MVAVGSFNSRMASRVCLVSCSNASDAWFPFEAALCLLFFEPFAFRSGNPKPSPWTTDLRLDDGPHG</sequence>
<dbReference type="EMBL" id="JAUJYO010000020">
    <property type="protein sequence ID" value="KAK1285732.1"/>
    <property type="molecule type" value="Genomic_DNA"/>
</dbReference>
<comment type="caution">
    <text evidence="2">The sequence shown here is derived from an EMBL/GenBank/DDBJ whole genome shotgun (WGS) entry which is preliminary data.</text>
</comment>
<organism evidence="2 3">
    <name type="scientific">Acorus calamus</name>
    <name type="common">Sweet flag</name>
    <dbReference type="NCBI Taxonomy" id="4465"/>
    <lineage>
        <taxon>Eukaryota</taxon>
        <taxon>Viridiplantae</taxon>
        <taxon>Streptophyta</taxon>
        <taxon>Embryophyta</taxon>
        <taxon>Tracheophyta</taxon>
        <taxon>Spermatophyta</taxon>
        <taxon>Magnoliopsida</taxon>
        <taxon>Liliopsida</taxon>
        <taxon>Acoraceae</taxon>
        <taxon>Acorus</taxon>
    </lineage>
</organism>